<evidence type="ECO:0000313" key="3">
    <source>
        <dbReference type="EMBL" id="QHT00175.1"/>
    </source>
</evidence>
<dbReference type="SMART" id="SM00490">
    <property type="entry name" value="HELICc"/>
    <property type="match status" value="1"/>
</dbReference>
<feature type="domain" description="Helicase C-terminal" evidence="2">
    <location>
        <begin position="465"/>
        <end position="636"/>
    </location>
</feature>
<reference evidence="3" key="1">
    <citation type="journal article" date="2020" name="Nature">
        <title>Giant virus diversity and host interactions through global metagenomics.</title>
        <authorList>
            <person name="Schulz F."/>
            <person name="Roux S."/>
            <person name="Paez-Espino D."/>
            <person name="Jungbluth S."/>
            <person name="Walsh D.A."/>
            <person name="Denef V.J."/>
            <person name="McMahon K.D."/>
            <person name="Konstantinidis K.T."/>
            <person name="Eloe-Fadrosh E.A."/>
            <person name="Kyrpides N.C."/>
            <person name="Woyke T."/>
        </authorList>
    </citation>
    <scope>NUCLEOTIDE SEQUENCE</scope>
    <source>
        <strain evidence="3">GVMAG-M-3300020192-26</strain>
    </source>
</reference>
<dbReference type="InterPro" id="IPR000330">
    <property type="entry name" value="SNF2_N"/>
</dbReference>
<dbReference type="Gene3D" id="3.40.50.300">
    <property type="entry name" value="P-loop containing nucleotide triphosphate hydrolases"/>
    <property type="match status" value="2"/>
</dbReference>
<dbReference type="InterPro" id="IPR027417">
    <property type="entry name" value="P-loop_NTPase"/>
</dbReference>
<dbReference type="InterPro" id="IPR014001">
    <property type="entry name" value="Helicase_ATP-bd"/>
</dbReference>
<proteinExistence type="predicted"/>
<dbReference type="PROSITE" id="PS51192">
    <property type="entry name" value="HELICASE_ATP_BIND_1"/>
    <property type="match status" value="1"/>
</dbReference>
<evidence type="ECO:0008006" key="4">
    <source>
        <dbReference type="Google" id="ProtNLM"/>
    </source>
</evidence>
<dbReference type="SMART" id="SM00487">
    <property type="entry name" value="DEXDc"/>
    <property type="match status" value="1"/>
</dbReference>
<evidence type="ECO:0000259" key="1">
    <source>
        <dbReference type="PROSITE" id="PS51192"/>
    </source>
</evidence>
<dbReference type="EMBL" id="MN739353">
    <property type="protein sequence ID" value="QHT00175.1"/>
    <property type="molecule type" value="Genomic_DNA"/>
</dbReference>
<dbReference type="GO" id="GO:0005524">
    <property type="term" value="F:ATP binding"/>
    <property type="evidence" value="ECO:0007669"/>
    <property type="project" value="InterPro"/>
</dbReference>
<dbReference type="PROSITE" id="PS51194">
    <property type="entry name" value="HELICASE_CTER"/>
    <property type="match status" value="1"/>
</dbReference>
<dbReference type="SUPFAM" id="SSF52540">
    <property type="entry name" value="P-loop containing nucleoside triphosphate hydrolases"/>
    <property type="match status" value="2"/>
</dbReference>
<feature type="domain" description="Helicase ATP-binding" evidence="1">
    <location>
        <begin position="66"/>
        <end position="244"/>
    </location>
</feature>
<sequence length="786" mass="91387">MQNQSFNQVNQYVDIKNNGRIFPVWVAKNFKKYKLPPVLRGENVDPCNVESKLELRKYQEFIGKYLAPSSPYNEILLFHNVGAGKTISAINLLNVFYNYDPNINTIILIKASIKNDPWLQDLNIWLERDPGEENEKNVTKLARFKNIHMLNFDSPYADKDFIETIKKIDTSLPTMYIIDEAHNFIRNVYSNINSQKGQRAQIIYEYIVREKRENKNTKVILMTATPATNVPFEFSLFFNMLRPGIFPMSELEFNKIFVTESNYPILNPEKKNMFERRIMGLVSYYIGATPDLYATQELEYINLPMSEYQYNVYRVFEKKENDIQKRMQRVGKSSQLYRTYTRQACNFVFPPVSSQISGEIRPRPNMFQLTDKKGVDVETGKEPFGSEADNARRYQAALNNFVYGTEKYFQSIHEEDVVRGPTIYDDLAAFSVGFTQKYEKKFLNFYNSGDARSMLFTEMYKSSPKMLAIMFMTHLSPGKVLIYSNYVVVEGIDMIKVYLRLIGYNDYKIANEGKGYCEYHGQIDKNERIKIKAMYNGSDNIYGSKCRVILLSPSATEGIQLYNVRQVHICESAWTETRILQIVGRAIRQCGHKQLPLNERHVNVYRYKVTKPQTIDKDDTIRLTADEIVEDLAKAKDNLIQSFLTALREAAIDCELFRAHNMMTLTYQCFKFPESMITGKFIGPAYKEDLKEDVKYDAGLGAKNTKVERIKVIKIKAVYRISRNKDGESEYSEPEEYWYYPKSRMVYDIDVHYPVGMVEVVDDIASKLSKDVYIITDMINIPTINV</sequence>
<dbReference type="InterPro" id="IPR001650">
    <property type="entry name" value="Helicase_C-like"/>
</dbReference>
<name>A0A6C0C8W5_9ZZZZ</name>
<evidence type="ECO:0000259" key="2">
    <source>
        <dbReference type="PROSITE" id="PS51194"/>
    </source>
</evidence>
<dbReference type="Pfam" id="PF00176">
    <property type="entry name" value="SNF2-rel_dom"/>
    <property type="match status" value="1"/>
</dbReference>
<protein>
    <recommendedName>
        <fullName evidence="4">Helicase ATP-binding domain-containing protein</fullName>
    </recommendedName>
</protein>
<dbReference type="Pfam" id="PF00271">
    <property type="entry name" value="Helicase_C"/>
    <property type="match status" value="1"/>
</dbReference>
<organism evidence="3">
    <name type="scientific">viral metagenome</name>
    <dbReference type="NCBI Taxonomy" id="1070528"/>
    <lineage>
        <taxon>unclassified sequences</taxon>
        <taxon>metagenomes</taxon>
        <taxon>organismal metagenomes</taxon>
    </lineage>
</organism>
<accession>A0A6C0C8W5</accession>
<dbReference type="AlphaFoldDB" id="A0A6C0C8W5"/>
<dbReference type="PANTHER" id="PTHR10799">
    <property type="entry name" value="SNF2/RAD54 HELICASE FAMILY"/>
    <property type="match status" value="1"/>
</dbReference>